<dbReference type="InterPro" id="IPR011962">
    <property type="entry name" value="dCTP_deaminase"/>
</dbReference>
<proteinExistence type="predicted"/>
<feature type="non-terminal residue" evidence="1">
    <location>
        <position position="69"/>
    </location>
</feature>
<gene>
    <name evidence="1" type="ORF">UU14_C0058G0005</name>
</gene>
<dbReference type="Proteomes" id="UP000034664">
    <property type="component" value="Unassembled WGS sequence"/>
</dbReference>
<organism evidence="1 2">
    <name type="scientific">Candidatus Roizmanbacteria bacterium GW2011_GWB1_40_7</name>
    <dbReference type="NCBI Taxonomy" id="1618482"/>
    <lineage>
        <taxon>Bacteria</taxon>
        <taxon>Candidatus Roizmaniibacteriota</taxon>
    </lineage>
</organism>
<reference evidence="1 2" key="1">
    <citation type="journal article" date="2015" name="Nature">
        <title>rRNA introns, odd ribosomes, and small enigmatic genomes across a large radiation of phyla.</title>
        <authorList>
            <person name="Brown C.T."/>
            <person name="Hug L.A."/>
            <person name="Thomas B.C."/>
            <person name="Sharon I."/>
            <person name="Castelle C.J."/>
            <person name="Singh A."/>
            <person name="Wilkins M.J."/>
            <person name="Williams K.H."/>
            <person name="Banfield J.F."/>
        </authorList>
    </citation>
    <scope>NUCLEOTIDE SEQUENCE [LARGE SCALE GENOMIC DNA]</scope>
</reference>
<sequence length="69" mass="7768">MILSDRDIKKALQEKRIVISPKPNLSEQLGSCLIDLRLGNQFRVYNQSSIAVLDSRDVSQVDKITSVHS</sequence>
<dbReference type="Pfam" id="PF22769">
    <property type="entry name" value="DCD"/>
    <property type="match status" value="1"/>
</dbReference>
<dbReference type="SUPFAM" id="SSF51283">
    <property type="entry name" value="dUTPase-like"/>
    <property type="match status" value="1"/>
</dbReference>
<dbReference type="Gene3D" id="2.70.40.10">
    <property type="match status" value="1"/>
</dbReference>
<name>A0A0G0VDD2_9BACT</name>
<evidence type="ECO:0000313" key="2">
    <source>
        <dbReference type="Proteomes" id="UP000034664"/>
    </source>
</evidence>
<dbReference type="AlphaFoldDB" id="A0A0G0VDD2"/>
<protein>
    <submittedName>
        <fullName evidence="1">Deoxycytidine triphosphate deaminase</fullName>
    </submittedName>
</protein>
<dbReference type="GO" id="GO:0008829">
    <property type="term" value="F:dCTP deaminase activity"/>
    <property type="evidence" value="ECO:0007669"/>
    <property type="project" value="InterPro"/>
</dbReference>
<dbReference type="GO" id="GO:0006229">
    <property type="term" value="P:dUTP biosynthetic process"/>
    <property type="evidence" value="ECO:0007669"/>
    <property type="project" value="InterPro"/>
</dbReference>
<dbReference type="EMBL" id="LBZM01000058">
    <property type="protein sequence ID" value="KKR70060.1"/>
    <property type="molecule type" value="Genomic_DNA"/>
</dbReference>
<evidence type="ECO:0000313" key="1">
    <source>
        <dbReference type="EMBL" id="KKR70060.1"/>
    </source>
</evidence>
<accession>A0A0G0VDD2</accession>
<comment type="caution">
    <text evidence="1">The sequence shown here is derived from an EMBL/GenBank/DDBJ whole genome shotgun (WGS) entry which is preliminary data.</text>
</comment>
<dbReference type="InterPro" id="IPR036157">
    <property type="entry name" value="dUTPase-like_sf"/>
</dbReference>